<keyword evidence="3" id="KW-0813">Transport</keyword>
<keyword evidence="6" id="KW-0472">Membrane</keyword>
<dbReference type="Gene3D" id="1.20.1600.10">
    <property type="entry name" value="Outer membrane efflux proteins (OEP)"/>
    <property type="match status" value="1"/>
</dbReference>
<reference evidence="9 10" key="1">
    <citation type="submission" date="2021-05" db="EMBL/GenBank/DDBJ databases">
        <title>A Polyphasic approach of four new species of the genus Ohtaekwangia: Ohtaekwangia histidinii sp. nov., Ohtaekwangia cretensis sp. nov., Ohtaekwangia indiensis sp. nov., Ohtaekwangia reichenbachii sp. nov. from diverse environment.</title>
        <authorList>
            <person name="Octaviana S."/>
        </authorList>
    </citation>
    <scope>NUCLEOTIDE SEQUENCE [LARGE SCALE GENOMIC DNA]</scope>
    <source>
        <strain evidence="9 10">PWU37</strain>
    </source>
</reference>
<evidence type="ECO:0000256" key="7">
    <source>
        <dbReference type="ARBA" id="ARBA00023237"/>
    </source>
</evidence>
<organism evidence="9 10">
    <name type="scientific">Dawidia soli</name>
    <dbReference type="NCBI Taxonomy" id="2782352"/>
    <lineage>
        <taxon>Bacteria</taxon>
        <taxon>Pseudomonadati</taxon>
        <taxon>Bacteroidota</taxon>
        <taxon>Cytophagia</taxon>
        <taxon>Cytophagales</taxon>
        <taxon>Chryseotaleaceae</taxon>
        <taxon>Dawidia</taxon>
    </lineage>
</organism>
<evidence type="ECO:0000256" key="8">
    <source>
        <dbReference type="SAM" id="SignalP"/>
    </source>
</evidence>
<dbReference type="PANTHER" id="PTHR30026:SF21">
    <property type="entry name" value="SLR1270 PROTEIN"/>
    <property type="match status" value="1"/>
</dbReference>
<gene>
    <name evidence="9" type="ORF">KK078_28665</name>
</gene>
<name>A0AAP2DFY9_9BACT</name>
<dbReference type="GO" id="GO:0009279">
    <property type="term" value="C:cell outer membrane"/>
    <property type="evidence" value="ECO:0007669"/>
    <property type="project" value="UniProtKB-SubCell"/>
</dbReference>
<comment type="subcellular location">
    <subcellularLocation>
        <location evidence="1">Cell outer membrane</location>
    </subcellularLocation>
</comment>
<feature type="chain" id="PRO_5042903841" evidence="8">
    <location>
        <begin position="19"/>
        <end position="482"/>
    </location>
</feature>
<dbReference type="RefSeq" id="WP_254094114.1">
    <property type="nucleotide sequence ID" value="NZ_JAHESC010000072.1"/>
</dbReference>
<comment type="similarity">
    <text evidence="2">Belongs to the outer membrane factor (OMF) (TC 1.B.17) family.</text>
</comment>
<keyword evidence="8" id="KW-0732">Signal</keyword>
<dbReference type="Proteomes" id="UP001319180">
    <property type="component" value="Unassembled WGS sequence"/>
</dbReference>
<dbReference type="AlphaFoldDB" id="A0AAP2DFY9"/>
<evidence type="ECO:0000313" key="9">
    <source>
        <dbReference type="EMBL" id="MBT1690572.1"/>
    </source>
</evidence>
<comment type="caution">
    <text evidence="9">The sequence shown here is derived from an EMBL/GenBank/DDBJ whole genome shotgun (WGS) entry which is preliminary data.</text>
</comment>
<keyword evidence="7" id="KW-0998">Cell outer membrane</keyword>
<evidence type="ECO:0000256" key="1">
    <source>
        <dbReference type="ARBA" id="ARBA00004442"/>
    </source>
</evidence>
<evidence type="ECO:0000256" key="3">
    <source>
        <dbReference type="ARBA" id="ARBA00022448"/>
    </source>
</evidence>
<evidence type="ECO:0000256" key="2">
    <source>
        <dbReference type="ARBA" id="ARBA00007613"/>
    </source>
</evidence>
<accession>A0AAP2DFY9</accession>
<dbReference type="EMBL" id="JAHESC010000072">
    <property type="protein sequence ID" value="MBT1690572.1"/>
    <property type="molecule type" value="Genomic_DNA"/>
</dbReference>
<evidence type="ECO:0000256" key="6">
    <source>
        <dbReference type="ARBA" id="ARBA00023136"/>
    </source>
</evidence>
<sequence length="482" mass="55756">MRSISCLILFLLVHVASAQVSRDSLFHLPDSARPFTLENFYEVILHHHPVARQANLLPEMARQEIRLARGHFDPKLEASYLLKQYKGTEYYRLFDAALKAPTRSPVTPFVGLERNTGEYLNPEHYISGEYDYKQLYAGITVPLGQGLLTDERRTALRQAELFRTLMEAEQVKVINKLLLDAAKTYWSWYHSYYNYRLSTNTLAVAGEIFRRTKNNFEGGEAAPVDTVQARITYLERAVSRQEAYTEYRNNGLAVSTFLWDSLQNPVELLPQHVPVQETAVFTLTPAALQELLDQAKANHPELRKLNVKLQQLAYDQRLAAEFLKPKLNASYYMLNQPFYPEGVRNDFTFDDNFKLGIDFSFPIFLRKERSKVAQLKLKVRNTEYDRELTSRQIVNDLQAAYNQLLNNGIILEQQQRMVEHYHRLMNAELTNLENGESDLFKINVQQEKLFQAESKLIKIMAEYEKQKAVLYWSAGVRPLGGA</sequence>
<protein>
    <submittedName>
        <fullName evidence="9">TolC family protein</fullName>
    </submittedName>
</protein>
<dbReference type="GO" id="GO:0015562">
    <property type="term" value="F:efflux transmembrane transporter activity"/>
    <property type="evidence" value="ECO:0007669"/>
    <property type="project" value="InterPro"/>
</dbReference>
<evidence type="ECO:0000256" key="4">
    <source>
        <dbReference type="ARBA" id="ARBA00022452"/>
    </source>
</evidence>
<evidence type="ECO:0000256" key="5">
    <source>
        <dbReference type="ARBA" id="ARBA00022692"/>
    </source>
</evidence>
<feature type="signal peptide" evidence="8">
    <location>
        <begin position="1"/>
        <end position="18"/>
    </location>
</feature>
<dbReference type="SUPFAM" id="SSF56954">
    <property type="entry name" value="Outer membrane efflux proteins (OEP)"/>
    <property type="match status" value="1"/>
</dbReference>
<keyword evidence="5" id="KW-0812">Transmembrane</keyword>
<dbReference type="GO" id="GO:0015288">
    <property type="term" value="F:porin activity"/>
    <property type="evidence" value="ECO:0007669"/>
    <property type="project" value="TreeGrafter"/>
</dbReference>
<keyword evidence="10" id="KW-1185">Reference proteome</keyword>
<keyword evidence="4" id="KW-1134">Transmembrane beta strand</keyword>
<dbReference type="PANTHER" id="PTHR30026">
    <property type="entry name" value="OUTER MEMBRANE PROTEIN TOLC"/>
    <property type="match status" value="1"/>
</dbReference>
<dbReference type="InterPro" id="IPR003423">
    <property type="entry name" value="OMP_efflux"/>
</dbReference>
<evidence type="ECO:0000313" key="10">
    <source>
        <dbReference type="Proteomes" id="UP001319180"/>
    </source>
</evidence>
<proteinExistence type="inferred from homology"/>
<dbReference type="Pfam" id="PF02321">
    <property type="entry name" value="OEP"/>
    <property type="match status" value="1"/>
</dbReference>
<dbReference type="InterPro" id="IPR051906">
    <property type="entry name" value="TolC-like"/>
</dbReference>
<dbReference type="GO" id="GO:1990281">
    <property type="term" value="C:efflux pump complex"/>
    <property type="evidence" value="ECO:0007669"/>
    <property type="project" value="TreeGrafter"/>
</dbReference>